<reference evidence="27 29" key="2">
    <citation type="journal article" date="2013" name="Nature">
        <title>Insights into bilaterian evolution from three spiralian genomes.</title>
        <authorList>
            <person name="Simakov O."/>
            <person name="Marletaz F."/>
            <person name="Cho S.J."/>
            <person name="Edsinger-Gonzales E."/>
            <person name="Havlak P."/>
            <person name="Hellsten U."/>
            <person name="Kuo D.H."/>
            <person name="Larsson T."/>
            <person name="Lv J."/>
            <person name="Arendt D."/>
            <person name="Savage R."/>
            <person name="Osoegawa K."/>
            <person name="de Jong P."/>
            <person name="Grimwood J."/>
            <person name="Chapman J.A."/>
            <person name="Shapiro H."/>
            <person name="Aerts A."/>
            <person name="Otillar R.P."/>
            <person name="Terry A.Y."/>
            <person name="Boore J.L."/>
            <person name="Grigoriev I.V."/>
            <person name="Lindberg D.R."/>
            <person name="Seaver E.C."/>
            <person name="Weisblat D.A."/>
            <person name="Putnam N.H."/>
            <person name="Rokhsar D.S."/>
        </authorList>
    </citation>
    <scope>NUCLEOTIDE SEQUENCE</scope>
</reference>
<evidence type="ECO:0000259" key="26">
    <source>
        <dbReference type="PROSITE" id="PS50850"/>
    </source>
</evidence>
<dbReference type="EnsemblMetazoa" id="HelroT115505">
    <property type="protein sequence ID" value="HelroP115505"/>
    <property type="gene ID" value="HelroG115505"/>
</dbReference>
<dbReference type="InterPro" id="IPR011701">
    <property type="entry name" value="MFS"/>
</dbReference>
<reference evidence="28" key="3">
    <citation type="submission" date="2015-06" db="UniProtKB">
        <authorList>
            <consortium name="EnsemblMetazoa"/>
        </authorList>
    </citation>
    <scope>IDENTIFICATION</scope>
</reference>
<comment type="catalytic activity">
    <reaction evidence="9">
        <text>L-histidyl-glycine(out) = L-histidyl-glycine(in)</text>
        <dbReference type="Rhea" id="RHEA:79395"/>
        <dbReference type="ChEBI" id="CHEBI:229957"/>
    </reaction>
</comment>
<comment type="catalytic activity">
    <reaction evidence="15">
        <text>L-arginyl-L-alpha-amino acid(out) = L-arginyl-L-alpha-amino acid(in)</text>
        <dbReference type="Rhea" id="RHEA:79371"/>
        <dbReference type="ChEBI" id="CHEBI:84315"/>
    </reaction>
</comment>
<comment type="catalytic activity">
    <reaction evidence="12">
        <text>L-lysyl-L-alpha-amino acid(out) = L-lysyl-L-alpha-amino acid(in)</text>
        <dbReference type="Rhea" id="RHEA:79387"/>
        <dbReference type="ChEBI" id="CHEBI:229965"/>
    </reaction>
</comment>
<dbReference type="GO" id="GO:0005765">
    <property type="term" value="C:lysosomal membrane"/>
    <property type="evidence" value="ECO:0007669"/>
    <property type="project" value="UniProtKB-SubCell"/>
</dbReference>
<name>T1EG88_HELRO</name>
<keyword evidence="6 25" id="KW-0472">Membrane</keyword>
<feature type="transmembrane region" description="Helical" evidence="25">
    <location>
        <begin position="431"/>
        <end position="450"/>
    </location>
</feature>
<evidence type="ECO:0000256" key="9">
    <source>
        <dbReference type="ARBA" id="ARBA00044878"/>
    </source>
</evidence>
<comment type="catalytic activity">
    <reaction evidence="19">
        <text>L-alanyl-L-lysine(out) = L-alanyl-L-lysine(in)</text>
        <dbReference type="Rhea" id="RHEA:79415"/>
        <dbReference type="ChEBI" id="CHEBI:192470"/>
    </reaction>
</comment>
<evidence type="ECO:0000256" key="4">
    <source>
        <dbReference type="ARBA" id="ARBA00022692"/>
    </source>
</evidence>
<sequence length="478" mass="53224">MSENDAPIHGSVPESDTLDNSDHVGRISLACDPRRWLHRYLILGFICFLSFGHYYCYDSPGALQDVIKRDMELTTSQYMLFYSLYSWPNVILCFFGGLLIDKVFGLCWGAIIFSVIVTLGQLLFASGALFNAVWLMYIGRFVFGFGGESLAVAQNAYSVNWFEGRALNMVFGLQLSFSRIGSTIGMVSLNPIYNAIDSSASTHGNKCLGITLLIGACFCIFSLFNAFILGYFNKRADRILNKHNNNVNDGDVPLLNDGDDGKFRLSDLKQFTLSFWLLCGICVAYYIAVFLFISLGLVFYQNKYEMAHDEATLINSLVYIIAACASPVFGFCIDRVGRNIVWIFLGVFVTLCCHVTIAFTFIPPYYPVVLIGLSYSILASALWPIVSMVVTKQLIGTAYGIMQSIQNLGLALATILAGVIVDSYGYIMLEIFFQLCLCAALLFTIILYIIDRTRGGRINLSARVRRLQFSAVESQDVD</sequence>
<evidence type="ECO:0000256" key="19">
    <source>
        <dbReference type="ARBA" id="ARBA00044919"/>
    </source>
</evidence>
<dbReference type="STRING" id="6412.T1EG88"/>
<evidence type="ECO:0000256" key="17">
    <source>
        <dbReference type="ARBA" id="ARBA00044903"/>
    </source>
</evidence>
<comment type="similarity">
    <text evidence="2">Belongs to the major facilitator superfamily.</text>
</comment>
<evidence type="ECO:0000256" key="15">
    <source>
        <dbReference type="ARBA" id="ARBA00044899"/>
    </source>
</evidence>
<dbReference type="PANTHER" id="PTHR23512">
    <property type="entry name" value="MAJOR FACILITATOR SUPERFAMILY DOMAIN-CONTAINING PROTEIN 1"/>
    <property type="match status" value="1"/>
</dbReference>
<dbReference type="Proteomes" id="UP000015101">
    <property type="component" value="Unassembled WGS sequence"/>
</dbReference>
<evidence type="ECO:0000256" key="20">
    <source>
        <dbReference type="ARBA" id="ARBA00044924"/>
    </source>
</evidence>
<evidence type="ECO:0000256" key="16">
    <source>
        <dbReference type="ARBA" id="ARBA00044900"/>
    </source>
</evidence>
<dbReference type="EMBL" id="KB097599">
    <property type="protein sequence ID" value="ESN93636.1"/>
    <property type="molecule type" value="Genomic_DNA"/>
</dbReference>
<proteinExistence type="inferred from homology"/>
<gene>
    <name evidence="28" type="primary">20195590</name>
    <name evidence="27" type="ORF">HELRODRAFT_115505</name>
</gene>
<feature type="transmembrane region" description="Helical" evidence="25">
    <location>
        <begin position="79"/>
        <end position="100"/>
    </location>
</feature>
<dbReference type="PANTHER" id="PTHR23512:SF3">
    <property type="entry name" value="MAJOR FACILITATOR SUPERFAMILY DOMAIN-CONTAINING PROTEIN 1"/>
    <property type="match status" value="1"/>
</dbReference>
<keyword evidence="5 25" id="KW-1133">Transmembrane helix</keyword>
<evidence type="ECO:0000256" key="7">
    <source>
        <dbReference type="ARBA" id="ARBA00023228"/>
    </source>
</evidence>
<evidence type="ECO:0000256" key="13">
    <source>
        <dbReference type="ARBA" id="ARBA00044893"/>
    </source>
</evidence>
<reference evidence="29" key="1">
    <citation type="submission" date="2012-12" db="EMBL/GenBank/DDBJ databases">
        <authorList>
            <person name="Hellsten U."/>
            <person name="Grimwood J."/>
            <person name="Chapman J.A."/>
            <person name="Shapiro H."/>
            <person name="Aerts A."/>
            <person name="Otillar R.P."/>
            <person name="Terry A.Y."/>
            <person name="Boore J.L."/>
            <person name="Simakov O."/>
            <person name="Marletaz F."/>
            <person name="Cho S.-J."/>
            <person name="Edsinger-Gonzales E."/>
            <person name="Havlak P."/>
            <person name="Kuo D.-H."/>
            <person name="Larsson T."/>
            <person name="Lv J."/>
            <person name="Arendt D."/>
            <person name="Savage R."/>
            <person name="Osoegawa K."/>
            <person name="de Jong P."/>
            <person name="Lindberg D.R."/>
            <person name="Seaver E.C."/>
            <person name="Weisblat D.A."/>
            <person name="Putnam N.H."/>
            <person name="Grigoriev I.V."/>
            <person name="Rokhsar D.S."/>
        </authorList>
    </citation>
    <scope>NUCLEOTIDE SEQUENCE</scope>
</reference>
<feature type="transmembrane region" description="Helical" evidence="25">
    <location>
        <begin position="107"/>
        <end position="128"/>
    </location>
</feature>
<dbReference type="RefSeq" id="XP_009028273.1">
    <property type="nucleotide sequence ID" value="XM_009030025.1"/>
</dbReference>
<dbReference type="CDD" id="cd17340">
    <property type="entry name" value="MFS_MFSD1"/>
    <property type="match status" value="1"/>
</dbReference>
<feature type="transmembrane region" description="Helical" evidence="25">
    <location>
        <begin position="340"/>
        <end position="362"/>
    </location>
</feature>
<evidence type="ECO:0000256" key="11">
    <source>
        <dbReference type="ARBA" id="ARBA00044884"/>
    </source>
</evidence>
<dbReference type="InParanoid" id="T1EG88"/>
<evidence type="ECO:0000256" key="14">
    <source>
        <dbReference type="ARBA" id="ARBA00044898"/>
    </source>
</evidence>
<evidence type="ECO:0000313" key="27">
    <source>
        <dbReference type="EMBL" id="ESN93636.1"/>
    </source>
</evidence>
<feature type="domain" description="Major facilitator superfamily (MFS) profile" evidence="26">
    <location>
        <begin position="36"/>
        <end position="454"/>
    </location>
</feature>
<feature type="transmembrane region" description="Helical" evidence="25">
    <location>
        <begin position="407"/>
        <end position="425"/>
    </location>
</feature>
<feature type="transmembrane region" description="Helical" evidence="25">
    <location>
        <begin position="36"/>
        <end position="55"/>
    </location>
</feature>
<evidence type="ECO:0000313" key="29">
    <source>
        <dbReference type="Proteomes" id="UP000015101"/>
    </source>
</evidence>
<keyword evidence="7" id="KW-0458">Lysosome</keyword>
<feature type="transmembrane region" description="Helical" evidence="25">
    <location>
        <begin position="273"/>
        <end position="300"/>
    </location>
</feature>
<dbReference type="Gene3D" id="1.20.1250.20">
    <property type="entry name" value="MFS general substrate transporter like domains"/>
    <property type="match status" value="2"/>
</dbReference>
<keyword evidence="3" id="KW-0813">Transport</keyword>
<protein>
    <recommendedName>
        <fullName evidence="21">Lysosomal dipeptide transporter MFSD1</fullName>
    </recommendedName>
    <alternativeName>
        <fullName evidence="22">Major facilitator superfamily domain-containing protein 1</fullName>
    </alternativeName>
</protein>
<comment type="catalytic activity">
    <reaction evidence="8">
        <text>L-lysyl-L-alanine(out) = L-lysyl-L-alanine(in)</text>
        <dbReference type="Rhea" id="RHEA:79399"/>
        <dbReference type="ChEBI" id="CHEBI:229954"/>
    </reaction>
</comment>
<comment type="subunit">
    <text evidence="24">Homodimer. Interacts with lysosomal protein GLMP (via lumenal domain); the interaction starts while both proteins are still in the endoplasmic reticulum and is required for stabilization of MFSD1 in lysosomes but has no direct effect on its targeting to lysosomes or transporter activity.</text>
</comment>
<keyword evidence="29" id="KW-1185">Reference proteome</keyword>
<dbReference type="HOGENOM" id="CLU_024694_3_1_1"/>
<dbReference type="OMA" id="CVLYYSA"/>
<comment type="catalytic activity">
    <reaction evidence="13">
        <text>L-alpha-aminoacyl-L-lysine(out) = L-alpha-aminoacyl-L-lysine(in)</text>
        <dbReference type="Rhea" id="RHEA:79383"/>
        <dbReference type="ChEBI" id="CHEBI:229966"/>
    </reaction>
</comment>
<dbReference type="GeneID" id="20195590"/>
<evidence type="ECO:0000256" key="22">
    <source>
        <dbReference type="ARBA" id="ARBA00045018"/>
    </source>
</evidence>
<comment type="function">
    <text evidence="23">Lysosomal dipeptide uniporter that selectively exports lysine, arginine or histidine-containing dipeptides with a net positive charge from the lysosome lumen into the cytosol. Could play a role in a specific type of protein O-glycosylation indirectly regulating macrophages migration and tissue invasion. Also essential for liver homeostasis.</text>
</comment>
<dbReference type="InterPro" id="IPR020846">
    <property type="entry name" value="MFS_dom"/>
</dbReference>
<evidence type="ECO:0000256" key="1">
    <source>
        <dbReference type="ARBA" id="ARBA00004155"/>
    </source>
</evidence>
<evidence type="ECO:0000256" key="24">
    <source>
        <dbReference type="ARBA" id="ARBA00046376"/>
    </source>
</evidence>
<dbReference type="EMBL" id="AMQM01007346">
    <property type="status" value="NOT_ANNOTATED_CDS"/>
    <property type="molecule type" value="Genomic_DNA"/>
</dbReference>
<organism evidence="28 29">
    <name type="scientific">Helobdella robusta</name>
    <name type="common">Californian leech</name>
    <dbReference type="NCBI Taxonomy" id="6412"/>
    <lineage>
        <taxon>Eukaryota</taxon>
        <taxon>Metazoa</taxon>
        <taxon>Spiralia</taxon>
        <taxon>Lophotrochozoa</taxon>
        <taxon>Annelida</taxon>
        <taxon>Clitellata</taxon>
        <taxon>Hirudinea</taxon>
        <taxon>Rhynchobdellida</taxon>
        <taxon>Glossiphoniidae</taxon>
        <taxon>Helobdella</taxon>
    </lineage>
</organism>
<comment type="catalytic activity">
    <reaction evidence="20">
        <text>L-lysyl-glycine(out) = L-lysyl-glycine(in)</text>
        <dbReference type="Rhea" id="RHEA:79407"/>
        <dbReference type="ChEBI" id="CHEBI:191202"/>
    </reaction>
</comment>
<evidence type="ECO:0000256" key="6">
    <source>
        <dbReference type="ARBA" id="ARBA00023136"/>
    </source>
</evidence>
<dbReference type="SUPFAM" id="SSF103473">
    <property type="entry name" value="MFS general substrate transporter"/>
    <property type="match status" value="1"/>
</dbReference>
<dbReference type="GO" id="GO:0005764">
    <property type="term" value="C:lysosome"/>
    <property type="evidence" value="ECO:0000318"/>
    <property type="project" value="GO_Central"/>
</dbReference>
<dbReference type="eggNOG" id="KOG4686">
    <property type="taxonomic scope" value="Eukaryota"/>
</dbReference>
<evidence type="ECO:0000256" key="12">
    <source>
        <dbReference type="ARBA" id="ARBA00044891"/>
    </source>
</evidence>
<dbReference type="PROSITE" id="PS50850">
    <property type="entry name" value="MFS"/>
    <property type="match status" value="1"/>
</dbReference>
<evidence type="ECO:0000256" key="8">
    <source>
        <dbReference type="ARBA" id="ARBA00044876"/>
    </source>
</evidence>
<evidence type="ECO:0000256" key="10">
    <source>
        <dbReference type="ARBA" id="ARBA00044881"/>
    </source>
</evidence>
<dbReference type="InterPro" id="IPR052187">
    <property type="entry name" value="MFSD1"/>
</dbReference>
<dbReference type="KEGG" id="hro:HELRODRAFT_115505"/>
<feature type="transmembrane region" description="Helical" evidence="25">
    <location>
        <begin position="209"/>
        <end position="232"/>
    </location>
</feature>
<keyword evidence="4 25" id="KW-0812">Transmembrane</keyword>
<comment type="catalytic activity">
    <reaction evidence="18">
        <text>L-histidyl-L-alpha-amino acid(out) = L-histidyl-L-alpha-amino acid(in)</text>
        <dbReference type="Rhea" id="RHEA:79379"/>
        <dbReference type="ChEBI" id="CHEBI:229964"/>
    </reaction>
</comment>
<evidence type="ECO:0000256" key="21">
    <source>
        <dbReference type="ARBA" id="ARBA00044985"/>
    </source>
</evidence>
<comment type="subcellular location">
    <subcellularLocation>
        <location evidence="1">Lysosome membrane</location>
        <topology evidence="1">Multi-pass membrane protein</topology>
    </subcellularLocation>
</comment>
<comment type="catalytic activity">
    <reaction evidence="16">
        <text>L-lysyl-L-lysine(out) = L-lysyl-L-lysine(in)</text>
        <dbReference type="Rhea" id="RHEA:79403"/>
        <dbReference type="ChEBI" id="CHEBI:229956"/>
    </reaction>
</comment>
<evidence type="ECO:0000256" key="3">
    <source>
        <dbReference type="ARBA" id="ARBA00022448"/>
    </source>
</evidence>
<evidence type="ECO:0000256" key="18">
    <source>
        <dbReference type="ARBA" id="ARBA00044912"/>
    </source>
</evidence>
<accession>T1EG88</accession>
<evidence type="ECO:0000313" key="28">
    <source>
        <dbReference type="EnsemblMetazoa" id="HelroP115505"/>
    </source>
</evidence>
<evidence type="ECO:0000256" key="5">
    <source>
        <dbReference type="ARBA" id="ARBA00022989"/>
    </source>
</evidence>
<dbReference type="AlphaFoldDB" id="T1EG88"/>
<comment type="catalytic activity">
    <reaction evidence="17">
        <text>L-arginyl-glycine(out) = L-arginyl-glycine(in)</text>
        <dbReference type="Rhea" id="RHEA:79391"/>
        <dbReference type="ChEBI" id="CHEBI:229955"/>
    </reaction>
</comment>
<feature type="transmembrane region" description="Helical" evidence="25">
    <location>
        <begin position="312"/>
        <end position="333"/>
    </location>
</feature>
<evidence type="ECO:0000256" key="2">
    <source>
        <dbReference type="ARBA" id="ARBA00008335"/>
    </source>
</evidence>
<evidence type="ECO:0000256" key="23">
    <source>
        <dbReference type="ARBA" id="ARBA00045709"/>
    </source>
</evidence>
<dbReference type="Pfam" id="PF07690">
    <property type="entry name" value="MFS_1"/>
    <property type="match status" value="1"/>
</dbReference>
<comment type="catalytic activity">
    <reaction evidence="10">
        <text>L-alpha-aminoacyl-L-arginine(out) = L-alpha-aminoacyl-L-arginine(in)</text>
        <dbReference type="Rhea" id="RHEA:79367"/>
        <dbReference type="ChEBI" id="CHEBI:229968"/>
    </reaction>
</comment>
<dbReference type="InterPro" id="IPR036259">
    <property type="entry name" value="MFS_trans_sf"/>
</dbReference>
<dbReference type="FunCoup" id="T1EG88">
    <property type="interactions" value="1070"/>
</dbReference>
<evidence type="ECO:0000256" key="25">
    <source>
        <dbReference type="SAM" id="Phobius"/>
    </source>
</evidence>
<comment type="catalytic activity">
    <reaction evidence="14">
        <text>L-aspartyl-L-lysine(out) = L-aspartyl-L-lysine(in)</text>
        <dbReference type="Rhea" id="RHEA:79411"/>
        <dbReference type="ChEBI" id="CHEBI:229953"/>
    </reaction>
</comment>
<dbReference type="OrthoDB" id="424834at2759"/>
<dbReference type="GO" id="GO:0022857">
    <property type="term" value="F:transmembrane transporter activity"/>
    <property type="evidence" value="ECO:0007669"/>
    <property type="project" value="InterPro"/>
</dbReference>
<comment type="catalytic activity">
    <reaction evidence="11">
        <text>L-alpha-aminoacyl-L-histidine(out) = L-alpha-aminoacyl-L-histidine(in)</text>
        <dbReference type="Rhea" id="RHEA:79375"/>
        <dbReference type="ChEBI" id="CHEBI:229967"/>
    </reaction>
</comment>
<feature type="transmembrane region" description="Helical" evidence="25">
    <location>
        <begin position="134"/>
        <end position="154"/>
    </location>
</feature>
<dbReference type="CTD" id="20195590"/>
<feature type="transmembrane region" description="Helical" evidence="25">
    <location>
        <begin position="368"/>
        <end position="386"/>
    </location>
</feature>